<dbReference type="InterPro" id="IPR015943">
    <property type="entry name" value="WD40/YVTN_repeat-like_dom_sf"/>
</dbReference>
<dbReference type="Pfam" id="PF00400">
    <property type="entry name" value="WD40"/>
    <property type="match status" value="2"/>
</dbReference>
<keyword evidence="1 3" id="KW-0853">WD repeat</keyword>
<dbReference type="Proteomes" id="UP001464891">
    <property type="component" value="Unassembled WGS sequence"/>
</dbReference>
<keyword evidence="5" id="KW-1185">Reference proteome</keyword>
<evidence type="ECO:0000256" key="3">
    <source>
        <dbReference type="PROSITE-ProRule" id="PRU00221"/>
    </source>
</evidence>
<feature type="repeat" description="WD" evidence="3">
    <location>
        <begin position="257"/>
        <end position="298"/>
    </location>
</feature>
<dbReference type="EMBL" id="JAMPKM010000002">
    <property type="protein sequence ID" value="MEP0816566.1"/>
    <property type="molecule type" value="Genomic_DNA"/>
</dbReference>
<evidence type="ECO:0000313" key="5">
    <source>
        <dbReference type="Proteomes" id="UP001464891"/>
    </source>
</evidence>
<dbReference type="Gene3D" id="2.130.10.10">
    <property type="entry name" value="YVTN repeat-like/Quinoprotein amine dehydrogenase"/>
    <property type="match status" value="4"/>
</dbReference>
<dbReference type="PROSITE" id="PS50082">
    <property type="entry name" value="WD_REPEATS_2"/>
    <property type="match status" value="5"/>
</dbReference>
<evidence type="ECO:0000256" key="2">
    <source>
        <dbReference type="ARBA" id="ARBA00022737"/>
    </source>
</evidence>
<feature type="repeat" description="WD" evidence="3">
    <location>
        <begin position="173"/>
        <end position="214"/>
    </location>
</feature>
<accession>A0ABV0J467</accession>
<dbReference type="InterPro" id="IPR036322">
    <property type="entry name" value="WD40_repeat_dom_sf"/>
</dbReference>
<dbReference type="PANTHER" id="PTHR22847:SF637">
    <property type="entry name" value="WD REPEAT DOMAIN 5B"/>
    <property type="match status" value="1"/>
</dbReference>
<feature type="repeat" description="WD" evidence="3">
    <location>
        <begin position="299"/>
        <end position="340"/>
    </location>
</feature>
<dbReference type="PROSITE" id="PS50294">
    <property type="entry name" value="WD_REPEATS_REGION"/>
    <property type="match status" value="5"/>
</dbReference>
<dbReference type="InterPro" id="IPR001680">
    <property type="entry name" value="WD40_rpt"/>
</dbReference>
<organism evidence="4 5">
    <name type="scientific">Trichocoleus desertorum GB2-A4</name>
    <dbReference type="NCBI Taxonomy" id="2933944"/>
    <lineage>
        <taxon>Bacteria</taxon>
        <taxon>Bacillati</taxon>
        <taxon>Cyanobacteriota</taxon>
        <taxon>Cyanophyceae</taxon>
        <taxon>Leptolyngbyales</taxon>
        <taxon>Trichocoleusaceae</taxon>
        <taxon>Trichocoleus</taxon>
    </lineage>
</organism>
<dbReference type="PROSITE" id="PS00678">
    <property type="entry name" value="WD_REPEATS_1"/>
    <property type="match status" value="2"/>
</dbReference>
<evidence type="ECO:0000256" key="1">
    <source>
        <dbReference type="ARBA" id="ARBA00022574"/>
    </source>
</evidence>
<dbReference type="PANTHER" id="PTHR22847">
    <property type="entry name" value="WD40 REPEAT PROTEIN"/>
    <property type="match status" value="1"/>
</dbReference>
<dbReference type="InterPro" id="IPR019775">
    <property type="entry name" value="WD40_repeat_CS"/>
</dbReference>
<name>A0ABV0J467_9CYAN</name>
<sequence>MTGKQISQKSGLVDLTAWTASKLKSGMTQAVLDALKGNGSVVGNQVGSAWQQAQLQSTFSVYPALVSSVAFSADGQTLICGHSAWGGQPGHTIKVWHRQTRKLLNSFPSHIGSVSSIAVSSIAINAKLASIGTAPDDQLETAQEVHPYLVSSSADEDAIKVWDLRTRTLLHTLRDHTAGVKTVAIAPDGQIAASGSYDNSVKLWDLSTGTWQQTFLGHTDTVSGVAFDPQGQVLASCSYDQTIKLWDLKTGELSSTLVGHSHRVTSLAFSPDGSILASASEDKTIRLWNWASGELQIILNGHAGDVLSVAFSPDGQTVASGSADETVKLWCPLTGRLLRTFGKSWSRLLPGHAKWVSTVSFSLDGCSLASGCTDGSIKIWSCTK</sequence>
<gene>
    <name evidence="4" type="ORF">NC998_05600</name>
</gene>
<dbReference type="SUPFAM" id="SSF50978">
    <property type="entry name" value="WD40 repeat-like"/>
    <property type="match status" value="1"/>
</dbReference>
<feature type="repeat" description="WD" evidence="3">
    <location>
        <begin position="349"/>
        <end position="384"/>
    </location>
</feature>
<dbReference type="CDD" id="cd00200">
    <property type="entry name" value="WD40"/>
    <property type="match status" value="1"/>
</dbReference>
<dbReference type="PRINTS" id="PR00320">
    <property type="entry name" value="GPROTEINBRPT"/>
</dbReference>
<evidence type="ECO:0000313" key="4">
    <source>
        <dbReference type="EMBL" id="MEP0816566.1"/>
    </source>
</evidence>
<dbReference type="RefSeq" id="WP_190434000.1">
    <property type="nucleotide sequence ID" value="NZ_JAMPKM010000002.1"/>
</dbReference>
<dbReference type="SMART" id="SM00320">
    <property type="entry name" value="WD40"/>
    <property type="match status" value="7"/>
</dbReference>
<proteinExistence type="predicted"/>
<keyword evidence="2" id="KW-0677">Repeat</keyword>
<feature type="repeat" description="WD" evidence="3">
    <location>
        <begin position="215"/>
        <end position="256"/>
    </location>
</feature>
<reference evidence="4 5" key="1">
    <citation type="submission" date="2022-04" db="EMBL/GenBank/DDBJ databases">
        <title>Positive selection, recombination, and allopatry shape intraspecific diversity of widespread and dominant cyanobacteria.</title>
        <authorList>
            <person name="Wei J."/>
            <person name="Shu W."/>
            <person name="Hu C."/>
        </authorList>
    </citation>
    <scope>NUCLEOTIDE SEQUENCE [LARGE SCALE GENOMIC DNA]</scope>
    <source>
        <strain evidence="4 5">GB2-A4</strain>
    </source>
</reference>
<dbReference type="InterPro" id="IPR020472">
    <property type="entry name" value="WD40_PAC1"/>
</dbReference>
<comment type="caution">
    <text evidence="4">The sequence shown here is derived from an EMBL/GenBank/DDBJ whole genome shotgun (WGS) entry which is preliminary data.</text>
</comment>
<dbReference type="Pfam" id="PF25173">
    <property type="entry name" value="Beta-prop_WDR3_1st"/>
    <property type="match status" value="1"/>
</dbReference>
<protein>
    <submittedName>
        <fullName evidence="4">WD40 repeat domain-containing protein</fullName>
    </submittedName>
</protein>